<dbReference type="Gene3D" id="3.40.91.20">
    <property type="match status" value="2"/>
</dbReference>
<dbReference type="GO" id="GO:0009307">
    <property type="term" value="P:DNA restriction-modification system"/>
    <property type="evidence" value="ECO:0007669"/>
    <property type="project" value="InterPro"/>
</dbReference>
<dbReference type="EMBL" id="AP019377">
    <property type="protein sequence ID" value="BBH93975.1"/>
    <property type="molecule type" value="Genomic_DNA"/>
</dbReference>
<dbReference type="GO" id="GO:0000287">
    <property type="term" value="F:magnesium ion binding"/>
    <property type="evidence" value="ECO:0007669"/>
    <property type="project" value="InterPro"/>
</dbReference>
<keyword evidence="1" id="KW-0812">Transmembrane</keyword>
<accession>A0A455T5R2</accession>
<dbReference type="InterPro" id="IPR004194">
    <property type="entry name" value="Restrct_endonuc_II_BamHI"/>
</dbReference>
<gene>
    <name evidence="2" type="ORF">KTA_21740</name>
</gene>
<evidence type="ECO:0000313" key="2">
    <source>
        <dbReference type="EMBL" id="BBH93975.1"/>
    </source>
</evidence>
<dbReference type="Pfam" id="PF02923">
    <property type="entry name" value="BamHI"/>
    <property type="match status" value="1"/>
</dbReference>
<sequence>MRSKMLIDKGSFSSDQLWQAIRDDVLQAITSIQWPPGSGAFILYDEAGKRRREGGKSYFPLWEALGTLIAKGVLWIIAIEQDAVSRSVPRIAKGTDGRALM</sequence>
<evidence type="ECO:0000256" key="1">
    <source>
        <dbReference type="SAM" id="Phobius"/>
    </source>
</evidence>
<feature type="transmembrane region" description="Helical" evidence="1">
    <location>
        <begin position="59"/>
        <end position="79"/>
    </location>
</feature>
<organism evidence="2">
    <name type="scientific">Thermogemmatispora argillosa</name>
    <dbReference type="NCBI Taxonomy" id="2045280"/>
    <lineage>
        <taxon>Bacteria</taxon>
        <taxon>Bacillati</taxon>
        <taxon>Chloroflexota</taxon>
        <taxon>Ktedonobacteria</taxon>
        <taxon>Thermogemmatisporales</taxon>
        <taxon>Thermogemmatisporaceae</taxon>
        <taxon>Thermogemmatispora</taxon>
    </lineage>
</organism>
<protein>
    <submittedName>
        <fullName evidence="2">Uncharacterized protein</fullName>
    </submittedName>
</protein>
<proteinExistence type="predicted"/>
<dbReference type="InterPro" id="IPR011338">
    <property type="entry name" value="BamHI/BglII/BstY"/>
</dbReference>
<dbReference type="GO" id="GO:0009036">
    <property type="term" value="F:type II site-specific deoxyribonuclease activity"/>
    <property type="evidence" value="ECO:0007669"/>
    <property type="project" value="InterPro"/>
</dbReference>
<reference evidence="2" key="1">
    <citation type="submission" date="2018-12" db="EMBL/GenBank/DDBJ databases">
        <title>Novel natural products biosynthetic potential of the class Ktedonobacteria.</title>
        <authorList>
            <person name="Zheng Y."/>
            <person name="Saitou A."/>
            <person name="Wang C.M."/>
            <person name="Toyoda A."/>
            <person name="Minakuchi Y."/>
            <person name="Sekiguchi Y."/>
            <person name="Ueda K."/>
            <person name="Takano H."/>
            <person name="Sakai Y."/>
            <person name="Yokota A."/>
            <person name="Yabe S."/>
        </authorList>
    </citation>
    <scope>NUCLEOTIDE SEQUENCE</scope>
    <source>
        <strain evidence="2">A3-2</strain>
    </source>
</reference>
<keyword evidence="1" id="KW-1133">Transmembrane helix</keyword>
<dbReference type="GO" id="GO:0003677">
    <property type="term" value="F:DNA binding"/>
    <property type="evidence" value="ECO:0007669"/>
    <property type="project" value="InterPro"/>
</dbReference>
<keyword evidence="1" id="KW-0472">Membrane</keyword>
<name>A0A455T5R2_9CHLR</name>
<dbReference type="AlphaFoldDB" id="A0A455T5R2"/>